<gene>
    <name evidence="4" type="ORF">ACFPA8_09575</name>
</gene>
<dbReference type="InterPro" id="IPR008978">
    <property type="entry name" value="HSP20-like_chaperone"/>
</dbReference>
<accession>A0ABV9A3S8</accession>
<dbReference type="InterPro" id="IPR002068">
    <property type="entry name" value="A-crystallin/Hsp20_dom"/>
</dbReference>
<evidence type="ECO:0000313" key="4">
    <source>
        <dbReference type="EMBL" id="MFC4494380.1"/>
    </source>
</evidence>
<keyword evidence="5" id="KW-1185">Reference proteome</keyword>
<dbReference type="PROSITE" id="PS01031">
    <property type="entry name" value="SHSP"/>
    <property type="match status" value="1"/>
</dbReference>
<evidence type="ECO:0000313" key="5">
    <source>
        <dbReference type="Proteomes" id="UP001595997"/>
    </source>
</evidence>
<evidence type="ECO:0000256" key="1">
    <source>
        <dbReference type="PROSITE-ProRule" id="PRU00285"/>
    </source>
</evidence>
<dbReference type="InterPro" id="IPR031107">
    <property type="entry name" value="Small_HSP"/>
</dbReference>
<protein>
    <submittedName>
        <fullName evidence="4">Hsp20/alpha crystallin family protein</fullName>
    </submittedName>
</protein>
<comment type="caution">
    <text evidence="4">The sequence shown here is derived from an EMBL/GenBank/DDBJ whole genome shotgun (WGS) entry which is preliminary data.</text>
</comment>
<name>A0ABV9A3S8_9ACTN</name>
<evidence type="ECO:0000259" key="3">
    <source>
        <dbReference type="PROSITE" id="PS01031"/>
    </source>
</evidence>
<feature type="domain" description="SHSP" evidence="3">
    <location>
        <begin position="31"/>
        <end position="141"/>
    </location>
</feature>
<dbReference type="Proteomes" id="UP001595997">
    <property type="component" value="Unassembled WGS sequence"/>
</dbReference>
<dbReference type="CDD" id="cd06464">
    <property type="entry name" value="ACD_sHsps-like"/>
    <property type="match status" value="1"/>
</dbReference>
<dbReference type="EMBL" id="JBHSFH010000005">
    <property type="protein sequence ID" value="MFC4494380.1"/>
    <property type="molecule type" value="Genomic_DNA"/>
</dbReference>
<evidence type="ECO:0000256" key="2">
    <source>
        <dbReference type="RuleBase" id="RU003616"/>
    </source>
</evidence>
<dbReference type="SUPFAM" id="SSF49764">
    <property type="entry name" value="HSP20-like chaperones"/>
    <property type="match status" value="1"/>
</dbReference>
<dbReference type="RefSeq" id="WP_386445317.1">
    <property type="nucleotide sequence ID" value="NZ_JBHSFH010000005.1"/>
</dbReference>
<dbReference type="Pfam" id="PF00011">
    <property type="entry name" value="HSP20"/>
    <property type="match status" value="1"/>
</dbReference>
<comment type="similarity">
    <text evidence="1 2">Belongs to the small heat shock protein (HSP20) family.</text>
</comment>
<dbReference type="Gene3D" id="2.60.40.790">
    <property type="match status" value="1"/>
</dbReference>
<organism evidence="4 5">
    <name type="scientific">Streptomyces ovatisporus</name>
    <dbReference type="NCBI Taxonomy" id="1128682"/>
    <lineage>
        <taxon>Bacteria</taxon>
        <taxon>Bacillati</taxon>
        <taxon>Actinomycetota</taxon>
        <taxon>Actinomycetes</taxon>
        <taxon>Kitasatosporales</taxon>
        <taxon>Streptomycetaceae</taxon>
        <taxon>Streptomyces</taxon>
    </lineage>
</organism>
<dbReference type="PANTHER" id="PTHR11527">
    <property type="entry name" value="HEAT-SHOCK PROTEIN 20 FAMILY MEMBER"/>
    <property type="match status" value="1"/>
</dbReference>
<reference evidence="5" key="1">
    <citation type="journal article" date="2019" name="Int. J. Syst. Evol. Microbiol.">
        <title>The Global Catalogue of Microorganisms (GCM) 10K type strain sequencing project: providing services to taxonomists for standard genome sequencing and annotation.</title>
        <authorList>
            <consortium name="The Broad Institute Genomics Platform"/>
            <consortium name="The Broad Institute Genome Sequencing Center for Infectious Disease"/>
            <person name="Wu L."/>
            <person name="Ma J."/>
        </authorList>
    </citation>
    <scope>NUCLEOTIDE SEQUENCE [LARGE SCALE GENOMIC DNA]</scope>
    <source>
        <strain evidence="5">CGMCC 4.7357</strain>
    </source>
</reference>
<sequence length="143" mass="15539">MPASVQRRHTGATLPDLFDWMIPDFPAVPTLRSGAHSIRIEEGMTDGEFTLNAELPGIDPEQDVDITVEGDMLTIRAERSERTESKGHSEFHYGALARAVRLPAGARTDEARADYKDGILTVSVPVAKPGSEARTISVQRPSG</sequence>
<proteinExistence type="inferred from homology"/>